<reference evidence="2" key="1">
    <citation type="journal article" date="2019" name="Int. J. Syst. Evol. Microbiol.">
        <title>The Global Catalogue of Microorganisms (GCM) 10K type strain sequencing project: providing services to taxonomists for standard genome sequencing and annotation.</title>
        <authorList>
            <consortium name="The Broad Institute Genomics Platform"/>
            <consortium name="The Broad Institute Genome Sequencing Center for Infectious Disease"/>
            <person name="Wu L."/>
            <person name="Ma J."/>
        </authorList>
    </citation>
    <scope>NUCLEOTIDE SEQUENCE [LARGE SCALE GENOMIC DNA]</scope>
    <source>
        <strain evidence="2">CGMCC 1.6784</strain>
    </source>
</reference>
<proteinExistence type="predicted"/>
<sequence>MLADRPAIDQRSQRAAKVADVVTPVMVDDREMVARQSQRNLVLKLEVQCPWRRLFSRQSRPPDQERNRVNTQRIRQLPAQTPGIGRQHDVLHHKGFAKTIPACWQLQPLLIFDEAIFQIVESMAKSFNQGSRVFGGAADTIEEFGRADELDFAVRDGTRCRAAPSSFFNNAHLAEDLAAMDSSKNDFHTVPPAQNFDASATDVQNAFNGVTFTEKNVASSETSGARHCVPQS</sequence>
<evidence type="ECO:0000313" key="2">
    <source>
        <dbReference type="Proteomes" id="UP000605099"/>
    </source>
</evidence>
<organism evidence="1 2">
    <name type="scientific">Novosphingobium indicum</name>
    <dbReference type="NCBI Taxonomy" id="462949"/>
    <lineage>
        <taxon>Bacteria</taxon>
        <taxon>Pseudomonadati</taxon>
        <taxon>Pseudomonadota</taxon>
        <taxon>Alphaproteobacteria</taxon>
        <taxon>Sphingomonadales</taxon>
        <taxon>Sphingomonadaceae</taxon>
        <taxon>Novosphingobium</taxon>
    </lineage>
</organism>
<comment type="caution">
    <text evidence="1">The sequence shown here is derived from an EMBL/GenBank/DDBJ whole genome shotgun (WGS) entry which is preliminary data.</text>
</comment>
<evidence type="ECO:0000313" key="1">
    <source>
        <dbReference type="EMBL" id="GGN46024.1"/>
    </source>
</evidence>
<dbReference type="EMBL" id="BMLK01000005">
    <property type="protein sequence ID" value="GGN46024.1"/>
    <property type="molecule type" value="Genomic_DNA"/>
</dbReference>
<protein>
    <submittedName>
        <fullName evidence="1">Uncharacterized protein</fullName>
    </submittedName>
</protein>
<gene>
    <name evidence="1" type="ORF">GCM10011349_12690</name>
</gene>
<accession>A0ABQ2JFQ8</accession>
<name>A0ABQ2JFQ8_9SPHN</name>
<dbReference type="Proteomes" id="UP000605099">
    <property type="component" value="Unassembled WGS sequence"/>
</dbReference>
<keyword evidence="2" id="KW-1185">Reference proteome</keyword>